<keyword evidence="1" id="KW-0732">Signal</keyword>
<dbReference type="RefSeq" id="WP_104586779.1">
    <property type="nucleotide sequence ID" value="NZ_JAJGQH010000006.1"/>
</dbReference>
<evidence type="ECO:0000256" key="1">
    <source>
        <dbReference type="SAM" id="SignalP"/>
    </source>
</evidence>
<name>A0A2S7DI77_9XANT</name>
<proteinExistence type="predicted"/>
<evidence type="ECO:0000313" key="3">
    <source>
        <dbReference type="Proteomes" id="UP000239865"/>
    </source>
</evidence>
<evidence type="ECO:0000313" key="2">
    <source>
        <dbReference type="EMBL" id="PPU73533.1"/>
    </source>
</evidence>
<dbReference type="Proteomes" id="UP000239865">
    <property type="component" value="Unassembled WGS sequence"/>
</dbReference>
<gene>
    <name evidence="2" type="ORF">XmelCFBP4644_08485</name>
</gene>
<reference evidence="2 3" key="1">
    <citation type="submission" date="2016-08" db="EMBL/GenBank/DDBJ databases">
        <authorList>
            <person name="Seilhamer J.J."/>
        </authorList>
    </citation>
    <scope>NUCLEOTIDE SEQUENCE [LARGE SCALE GENOMIC DNA]</scope>
    <source>
        <strain evidence="2 3">CFBP4644</strain>
    </source>
</reference>
<protein>
    <recommendedName>
        <fullName evidence="4">Transporter</fullName>
    </recommendedName>
</protein>
<dbReference type="EMBL" id="MDEH01000003">
    <property type="protein sequence ID" value="PPU73533.1"/>
    <property type="molecule type" value="Genomic_DNA"/>
</dbReference>
<dbReference type="PIRSF" id="PIRSF029691">
    <property type="entry name" value="UCP029691"/>
    <property type="match status" value="1"/>
</dbReference>
<comment type="caution">
    <text evidence="2">The sequence shown here is derived from an EMBL/GenBank/DDBJ whole genome shotgun (WGS) entry which is preliminary data.</text>
</comment>
<feature type="chain" id="PRO_5015503412" description="Transporter" evidence="1">
    <location>
        <begin position="23"/>
        <end position="223"/>
    </location>
</feature>
<dbReference type="AlphaFoldDB" id="A0A2S7DI77"/>
<accession>A0A2S7DI77</accession>
<evidence type="ECO:0008006" key="4">
    <source>
        <dbReference type="Google" id="ProtNLM"/>
    </source>
</evidence>
<feature type="signal peptide" evidence="1">
    <location>
        <begin position="1"/>
        <end position="22"/>
    </location>
</feature>
<dbReference type="OrthoDB" id="7061356at2"/>
<sequence>MKPFRYCTILLAAIALSHPVTARAAASMVVDDAGVTARGHCQLEAWWRATPSGASSTVVPACNVMGTEIAFGLTDLRHGPASLDVGAKRVLRDPERHAWGLAVSVGMQRAWQGPQQRGSYLSVPLTWSIGPDAATRIHANLGASALHAGPDTTSAGLGMEHAINASWTVLAEAFGDDHAGQGGQLGLRRMVGKASSIDLVAGQDRRNAPHGWITLGVNLAMAP</sequence>
<organism evidence="2 3">
    <name type="scientific">Xanthomonas melonis</name>
    <dbReference type="NCBI Taxonomy" id="56456"/>
    <lineage>
        <taxon>Bacteria</taxon>
        <taxon>Pseudomonadati</taxon>
        <taxon>Pseudomonadota</taxon>
        <taxon>Gammaproteobacteria</taxon>
        <taxon>Lysobacterales</taxon>
        <taxon>Lysobacteraceae</taxon>
        <taxon>Xanthomonas</taxon>
    </lineage>
</organism>
<dbReference type="InterPro" id="IPR016934">
    <property type="entry name" value="UCP029691"/>
</dbReference>